<organism evidence="1 2">
    <name type="scientific">Colocasia esculenta</name>
    <name type="common">Wild taro</name>
    <name type="synonym">Arum esculentum</name>
    <dbReference type="NCBI Taxonomy" id="4460"/>
    <lineage>
        <taxon>Eukaryota</taxon>
        <taxon>Viridiplantae</taxon>
        <taxon>Streptophyta</taxon>
        <taxon>Embryophyta</taxon>
        <taxon>Tracheophyta</taxon>
        <taxon>Spermatophyta</taxon>
        <taxon>Magnoliopsida</taxon>
        <taxon>Liliopsida</taxon>
        <taxon>Araceae</taxon>
        <taxon>Aroideae</taxon>
        <taxon>Colocasieae</taxon>
        <taxon>Colocasia</taxon>
    </lineage>
</organism>
<comment type="caution">
    <text evidence="1">The sequence shown here is derived from an EMBL/GenBank/DDBJ whole genome shotgun (WGS) entry which is preliminary data.</text>
</comment>
<keyword evidence="2" id="KW-1185">Reference proteome</keyword>
<gene>
    <name evidence="1" type="ORF">Taro_032193</name>
</gene>
<accession>A0A843VQR3</accession>
<evidence type="ECO:0000313" key="1">
    <source>
        <dbReference type="EMBL" id="MQL99461.1"/>
    </source>
</evidence>
<dbReference type="AlphaFoldDB" id="A0A843VQR3"/>
<dbReference type="Proteomes" id="UP000652761">
    <property type="component" value="Unassembled WGS sequence"/>
</dbReference>
<dbReference type="EMBL" id="NMUH01002355">
    <property type="protein sequence ID" value="MQL99461.1"/>
    <property type="molecule type" value="Genomic_DNA"/>
</dbReference>
<proteinExistence type="predicted"/>
<protein>
    <submittedName>
        <fullName evidence="1">Uncharacterized protein</fullName>
    </submittedName>
</protein>
<name>A0A843VQR3_COLES</name>
<sequence>MGADKCPPPGALRVRSERSNVRRIFGSLLELARALNQWPLSTGKAMVAFMGQPSIGLCWPICELTPVVLTPSASRPTNDFVGLVSSSGDVSRVDAINFKTYRKLHRPGFIFWGRQLYRRHQLQDPRITLLALFHIQVTPVVLTSSASRPTNDFVGLVSYSSDVGCVDVNSFKTYGKLRWPGFIFWGRQLYRRHQLQDPRITMLAWFHIQVTPVVLTSSASRPMNDFVGLVSYSSDAGCVDVTPVVLTSSASRPMNDFVGLVSYSGDASCVDAISFKAHERLRWPASTFQAPPMVHTLAAGQDAFQILFANLDRIFLVRRALASHAK</sequence>
<evidence type="ECO:0000313" key="2">
    <source>
        <dbReference type="Proteomes" id="UP000652761"/>
    </source>
</evidence>
<feature type="non-terminal residue" evidence="1">
    <location>
        <position position="326"/>
    </location>
</feature>
<reference evidence="1" key="1">
    <citation type="submission" date="2017-07" db="EMBL/GenBank/DDBJ databases">
        <title>Taro Niue Genome Assembly and Annotation.</title>
        <authorList>
            <person name="Atibalentja N."/>
            <person name="Keating K."/>
            <person name="Fields C.J."/>
        </authorList>
    </citation>
    <scope>NUCLEOTIDE SEQUENCE</scope>
    <source>
        <strain evidence="1">Niue_2</strain>
        <tissue evidence="1">Leaf</tissue>
    </source>
</reference>